<keyword evidence="4" id="KW-0690">Ribosome biogenesis</keyword>
<dbReference type="GO" id="GO:0005829">
    <property type="term" value="C:cytosol"/>
    <property type="evidence" value="ECO:0007669"/>
    <property type="project" value="TreeGrafter"/>
</dbReference>
<evidence type="ECO:0000256" key="2">
    <source>
        <dbReference type="ARBA" id="ARBA00010740"/>
    </source>
</evidence>
<protein>
    <recommendedName>
        <fullName evidence="3">Large ribosomal RNA subunit accumulation protein YceD</fullName>
    </recommendedName>
    <alternativeName>
        <fullName evidence="5">23S rRNA accumulation protein YceD</fullName>
    </alternativeName>
</protein>
<evidence type="ECO:0000256" key="1">
    <source>
        <dbReference type="ARBA" id="ARBA00002868"/>
    </source>
</evidence>
<reference evidence="6" key="1">
    <citation type="submission" date="2018-05" db="EMBL/GenBank/DDBJ databases">
        <authorList>
            <person name="Lanie J.A."/>
            <person name="Ng W.-L."/>
            <person name="Kazmierczak K.M."/>
            <person name="Andrzejewski T.M."/>
            <person name="Davidsen T.M."/>
            <person name="Wayne K.J."/>
            <person name="Tettelin H."/>
            <person name="Glass J.I."/>
            <person name="Rusch D."/>
            <person name="Podicherti R."/>
            <person name="Tsui H.-C.T."/>
            <person name="Winkler M.E."/>
        </authorList>
    </citation>
    <scope>NUCLEOTIDE SEQUENCE</scope>
</reference>
<dbReference type="InterPro" id="IPR039255">
    <property type="entry name" value="YceD_bac"/>
</dbReference>
<gene>
    <name evidence="6" type="ORF">METZ01_LOCUS167098</name>
</gene>
<dbReference type="EMBL" id="UINC01030217">
    <property type="protein sequence ID" value="SVB14244.1"/>
    <property type="molecule type" value="Genomic_DNA"/>
</dbReference>
<dbReference type="Pfam" id="PF02620">
    <property type="entry name" value="YceD"/>
    <property type="match status" value="1"/>
</dbReference>
<proteinExistence type="inferred from homology"/>
<evidence type="ECO:0000313" key="6">
    <source>
        <dbReference type="EMBL" id="SVB14244.1"/>
    </source>
</evidence>
<accession>A0A382BKQ4</accession>
<dbReference type="PANTHER" id="PTHR38099:SF1">
    <property type="entry name" value="LARGE RIBOSOMAL RNA SUBUNIT ACCUMULATION PROTEIN YCED"/>
    <property type="match status" value="1"/>
</dbReference>
<dbReference type="InterPro" id="IPR003772">
    <property type="entry name" value="YceD"/>
</dbReference>
<comment type="function">
    <text evidence="1">Plays a role in synthesis, processing and/or stability of 23S rRNA.</text>
</comment>
<dbReference type="AlphaFoldDB" id="A0A382BKQ4"/>
<sequence>MELGKGTIDWLKLLKFAKKNLSVTDEFNIEVLPRINEIASNNSDKIKVNYSFYLENDTTPCLDGEVSLIIYLACQRCLEALPFSLDFNFSLAFVKNENQAEKLSKHLELYLFEDEELSLIDLISDEILLSIPMAPKHNLDCLSSFKEHNNYEQVKESPFAILKNINKPMEARSKNGSTKK</sequence>
<dbReference type="GO" id="GO:0042254">
    <property type="term" value="P:ribosome biogenesis"/>
    <property type="evidence" value="ECO:0007669"/>
    <property type="project" value="UniProtKB-KW"/>
</dbReference>
<comment type="similarity">
    <text evidence="2">Belongs to the DUF177 domain family.</text>
</comment>
<organism evidence="6">
    <name type="scientific">marine metagenome</name>
    <dbReference type="NCBI Taxonomy" id="408172"/>
    <lineage>
        <taxon>unclassified sequences</taxon>
        <taxon>metagenomes</taxon>
        <taxon>ecological metagenomes</taxon>
    </lineage>
</organism>
<evidence type="ECO:0000256" key="5">
    <source>
        <dbReference type="ARBA" id="ARBA00031841"/>
    </source>
</evidence>
<evidence type="ECO:0000256" key="3">
    <source>
        <dbReference type="ARBA" id="ARBA00015716"/>
    </source>
</evidence>
<name>A0A382BKQ4_9ZZZZ</name>
<dbReference type="PANTHER" id="PTHR38099">
    <property type="entry name" value="LARGE RIBOSOMAL RNA SUBUNIT ACCUMULATION PROTEIN YCED"/>
    <property type="match status" value="1"/>
</dbReference>
<evidence type="ECO:0000256" key="4">
    <source>
        <dbReference type="ARBA" id="ARBA00022517"/>
    </source>
</evidence>